<sequence length="263" mass="29296">NIHNHILDNHEAALREGNEQRRRELLTFVVVGGGPSGIELAAAIQDFVRKALVRKYPSLMSQTRVLLVEAQDALLSGMKAKMSELAISRLRSRGIEVLLETRITKVLSGGVQTVDGQTIATNTVIWVAGVKPVAVVESLPFEKAKGGRIMVNQYLEVPESPGVYVLGDCAYLLQENGSVPYPPTQQVAMRQGPACARNIVRTMRGEDQRPFRYKFKGQVIYMGRNLAVAQLWNRVFDGFAASLLRRFFYLWVFISYLGLPTGF</sequence>
<dbReference type="GO" id="GO:0050136">
    <property type="term" value="F:NADH dehydrogenase (quinone) (non-electrogenic) activity"/>
    <property type="evidence" value="ECO:0007669"/>
    <property type="project" value="UniProtKB-EC"/>
</dbReference>
<evidence type="ECO:0000256" key="3">
    <source>
        <dbReference type="ARBA" id="ARBA00022630"/>
    </source>
</evidence>
<dbReference type="AlphaFoldDB" id="X0UH17"/>
<evidence type="ECO:0000256" key="5">
    <source>
        <dbReference type="ARBA" id="ARBA00023002"/>
    </source>
</evidence>
<accession>X0UH17</accession>
<dbReference type="PANTHER" id="PTHR43706:SF47">
    <property type="entry name" value="EXTERNAL NADH-UBIQUINONE OXIDOREDUCTASE 1, MITOCHONDRIAL-RELATED"/>
    <property type="match status" value="1"/>
</dbReference>
<dbReference type="EMBL" id="BARS01029469">
    <property type="protein sequence ID" value="GAG04885.1"/>
    <property type="molecule type" value="Genomic_DNA"/>
</dbReference>
<keyword evidence="6" id="KW-0520">NAD</keyword>
<evidence type="ECO:0000256" key="4">
    <source>
        <dbReference type="ARBA" id="ARBA00022827"/>
    </source>
</evidence>
<dbReference type="InterPro" id="IPR023753">
    <property type="entry name" value="FAD/NAD-binding_dom"/>
</dbReference>
<protein>
    <recommendedName>
        <fullName evidence="2">NADH:ubiquinone reductase (non-electrogenic)</fullName>
        <ecNumber evidence="2">1.6.5.9</ecNumber>
    </recommendedName>
</protein>
<evidence type="ECO:0000256" key="6">
    <source>
        <dbReference type="ARBA" id="ARBA00023027"/>
    </source>
</evidence>
<dbReference type="Gene3D" id="3.50.50.100">
    <property type="match status" value="1"/>
</dbReference>
<dbReference type="Pfam" id="PF07992">
    <property type="entry name" value="Pyr_redox_2"/>
    <property type="match status" value="1"/>
</dbReference>
<reference evidence="9" key="1">
    <citation type="journal article" date="2014" name="Front. Microbiol.">
        <title>High frequency of phylogenetically diverse reductive dehalogenase-homologous genes in deep subseafloor sedimentary metagenomes.</title>
        <authorList>
            <person name="Kawai M."/>
            <person name="Futagami T."/>
            <person name="Toyoda A."/>
            <person name="Takaki Y."/>
            <person name="Nishi S."/>
            <person name="Hori S."/>
            <person name="Arai W."/>
            <person name="Tsubouchi T."/>
            <person name="Morono Y."/>
            <person name="Uchiyama I."/>
            <person name="Ito T."/>
            <person name="Fujiyama A."/>
            <person name="Inagaki F."/>
            <person name="Takami H."/>
        </authorList>
    </citation>
    <scope>NUCLEOTIDE SEQUENCE</scope>
    <source>
        <strain evidence="9">Expedition CK06-06</strain>
    </source>
</reference>
<keyword evidence="3" id="KW-0285">Flavoprotein</keyword>
<comment type="similarity">
    <text evidence="1">Belongs to the NADH dehydrogenase family.</text>
</comment>
<evidence type="ECO:0000256" key="7">
    <source>
        <dbReference type="ARBA" id="ARBA00047599"/>
    </source>
</evidence>
<evidence type="ECO:0000313" key="9">
    <source>
        <dbReference type="EMBL" id="GAG04885.1"/>
    </source>
</evidence>
<organism evidence="9">
    <name type="scientific">marine sediment metagenome</name>
    <dbReference type="NCBI Taxonomy" id="412755"/>
    <lineage>
        <taxon>unclassified sequences</taxon>
        <taxon>metagenomes</taxon>
        <taxon>ecological metagenomes</taxon>
    </lineage>
</organism>
<keyword evidence="4" id="KW-0274">FAD</keyword>
<gene>
    <name evidence="9" type="ORF">S01H1_46059</name>
</gene>
<dbReference type="EC" id="1.6.5.9" evidence="2"/>
<keyword evidence="5" id="KW-0560">Oxidoreductase</keyword>
<feature type="domain" description="FAD/NAD(P)-binding" evidence="8">
    <location>
        <begin position="20"/>
        <end position="192"/>
    </location>
</feature>
<dbReference type="SUPFAM" id="SSF51905">
    <property type="entry name" value="FAD/NAD(P)-binding domain"/>
    <property type="match status" value="1"/>
</dbReference>
<dbReference type="PANTHER" id="PTHR43706">
    <property type="entry name" value="NADH DEHYDROGENASE"/>
    <property type="match status" value="1"/>
</dbReference>
<comment type="catalytic activity">
    <reaction evidence="7">
        <text>a quinone + NADH + H(+) = a quinol + NAD(+)</text>
        <dbReference type="Rhea" id="RHEA:46160"/>
        <dbReference type="ChEBI" id="CHEBI:15378"/>
        <dbReference type="ChEBI" id="CHEBI:24646"/>
        <dbReference type="ChEBI" id="CHEBI:57540"/>
        <dbReference type="ChEBI" id="CHEBI:57945"/>
        <dbReference type="ChEBI" id="CHEBI:132124"/>
        <dbReference type="EC" id="1.6.5.9"/>
    </reaction>
</comment>
<feature type="non-terminal residue" evidence="9">
    <location>
        <position position="263"/>
    </location>
</feature>
<comment type="caution">
    <text evidence="9">The sequence shown here is derived from an EMBL/GenBank/DDBJ whole genome shotgun (WGS) entry which is preliminary data.</text>
</comment>
<evidence type="ECO:0000256" key="2">
    <source>
        <dbReference type="ARBA" id="ARBA00012637"/>
    </source>
</evidence>
<evidence type="ECO:0000259" key="8">
    <source>
        <dbReference type="Pfam" id="PF07992"/>
    </source>
</evidence>
<dbReference type="InterPro" id="IPR036188">
    <property type="entry name" value="FAD/NAD-bd_sf"/>
</dbReference>
<proteinExistence type="inferred from homology"/>
<dbReference type="InterPro" id="IPR045024">
    <property type="entry name" value="NDH-2"/>
</dbReference>
<feature type="non-terminal residue" evidence="9">
    <location>
        <position position="1"/>
    </location>
</feature>
<evidence type="ECO:0000256" key="1">
    <source>
        <dbReference type="ARBA" id="ARBA00005272"/>
    </source>
</evidence>
<name>X0UH17_9ZZZZ</name>